<dbReference type="Proteomes" id="UP000050920">
    <property type="component" value="Unassembled WGS sequence"/>
</dbReference>
<evidence type="ECO:0000313" key="4">
    <source>
        <dbReference type="EMBL" id="KRO26522.1"/>
    </source>
</evidence>
<evidence type="ECO:0000256" key="1">
    <source>
        <dbReference type="ARBA" id="ARBA00022679"/>
    </source>
</evidence>
<dbReference type="RefSeq" id="WP_024625274.1">
    <property type="nucleotide sequence ID" value="NZ_AYGX02000125.1"/>
</dbReference>
<dbReference type="InterPro" id="IPR016181">
    <property type="entry name" value="Acyl_CoA_acyltransferase"/>
</dbReference>
<name>A0A0R2NTB4_9LACO</name>
<keyword evidence="5" id="KW-1185">Reference proteome</keyword>
<dbReference type="InterPro" id="IPR000182">
    <property type="entry name" value="GNAT_dom"/>
</dbReference>
<dbReference type="PROSITE" id="PS51186">
    <property type="entry name" value="GNAT"/>
    <property type="match status" value="1"/>
</dbReference>
<dbReference type="SUPFAM" id="SSF55729">
    <property type="entry name" value="Acyl-CoA N-acyltransferases (Nat)"/>
    <property type="match status" value="1"/>
</dbReference>
<dbReference type="PANTHER" id="PTHR43800:SF1">
    <property type="entry name" value="PEPTIDYL-LYSINE N-ACETYLTRANSFERASE YJAB"/>
    <property type="match status" value="1"/>
</dbReference>
<protein>
    <submittedName>
        <fullName evidence="4">Acetyltransferase</fullName>
    </submittedName>
</protein>
<evidence type="ECO:0000313" key="5">
    <source>
        <dbReference type="Proteomes" id="UP000050920"/>
    </source>
</evidence>
<dbReference type="CDD" id="cd04301">
    <property type="entry name" value="NAT_SF"/>
    <property type="match status" value="1"/>
</dbReference>
<dbReference type="EMBL" id="AYGX02000125">
    <property type="protein sequence ID" value="KRO26522.1"/>
    <property type="molecule type" value="Genomic_DNA"/>
</dbReference>
<dbReference type="Pfam" id="PF13673">
    <property type="entry name" value="Acetyltransf_10"/>
    <property type="match status" value="1"/>
</dbReference>
<organism evidence="4 5">
    <name type="scientific">Lactiplantibacillus fabifermentans DSM 21115</name>
    <dbReference type="NCBI Taxonomy" id="1413187"/>
    <lineage>
        <taxon>Bacteria</taxon>
        <taxon>Bacillati</taxon>
        <taxon>Bacillota</taxon>
        <taxon>Bacilli</taxon>
        <taxon>Lactobacillales</taxon>
        <taxon>Lactobacillaceae</taxon>
        <taxon>Lactiplantibacillus</taxon>
    </lineage>
</organism>
<dbReference type="GO" id="GO:0016747">
    <property type="term" value="F:acyltransferase activity, transferring groups other than amino-acyl groups"/>
    <property type="evidence" value="ECO:0007669"/>
    <property type="project" value="InterPro"/>
</dbReference>
<keyword evidence="2" id="KW-0012">Acyltransferase</keyword>
<keyword evidence="1 4" id="KW-0808">Transferase</keyword>
<evidence type="ECO:0000259" key="3">
    <source>
        <dbReference type="PROSITE" id="PS51186"/>
    </source>
</evidence>
<comment type="caution">
    <text evidence="4">The sequence shown here is derived from an EMBL/GenBank/DDBJ whole genome shotgun (WGS) entry which is preliminary data.</text>
</comment>
<dbReference type="Gene3D" id="3.40.630.30">
    <property type="match status" value="1"/>
</dbReference>
<dbReference type="PANTHER" id="PTHR43800">
    <property type="entry name" value="PEPTIDYL-LYSINE N-ACETYLTRANSFERASE YJAB"/>
    <property type="match status" value="1"/>
</dbReference>
<sequence length="144" mass="16129">METQVLQHPSAEQLDQLMSIWLAGNLAAHPFVKAEYWRQQIPAVRAALPAAQLIVATTSDQILGFLGLQGNYIAGIFVRADAQQQGVGTALLNTAKTQQTKLQLDVYVANRAAVAFYHHSGFQVHRQSIDKTTNQPEYNMRWRR</sequence>
<evidence type="ECO:0000256" key="2">
    <source>
        <dbReference type="ARBA" id="ARBA00023315"/>
    </source>
</evidence>
<dbReference type="AlphaFoldDB" id="A0A0R2NTB4"/>
<gene>
    <name evidence="4" type="ORF">DY78_GL000856</name>
</gene>
<reference evidence="4 5" key="1">
    <citation type="journal article" date="2015" name="Genome Announc.">
        <title>Expanding the biotechnology potential of lactobacilli through comparative genomics of 213 strains and associated genera.</title>
        <authorList>
            <person name="Sun Z."/>
            <person name="Harris H.M."/>
            <person name="McCann A."/>
            <person name="Guo C."/>
            <person name="Argimon S."/>
            <person name="Zhang W."/>
            <person name="Yang X."/>
            <person name="Jeffery I.B."/>
            <person name="Cooney J.C."/>
            <person name="Kagawa T.F."/>
            <person name="Liu W."/>
            <person name="Song Y."/>
            <person name="Salvetti E."/>
            <person name="Wrobel A."/>
            <person name="Rasinkangas P."/>
            <person name="Parkhill J."/>
            <person name="Rea M.C."/>
            <person name="O'Sullivan O."/>
            <person name="Ritari J."/>
            <person name="Douillard F.P."/>
            <person name="Paul Ross R."/>
            <person name="Yang R."/>
            <person name="Briner A.E."/>
            <person name="Felis G.E."/>
            <person name="de Vos W.M."/>
            <person name="Barrangou R."/>
            <person name="Klaenhammer T.R."/>
            <person name="Caufield P.W."/>
            <person name="Cui Y."/>
            <person name="Zhang H."/>
            <person name="O'Toole P.W."/>
        </authorList>
    </citation>
    <scope>NUCLEOTIDE SEQUENCE [LARGE SCALE GENOMIC DNA]</scope>
    <source>
        <strain evidence="4 5">DSM 21115</strain>
    </source>
</reference>
<accession>A0A0R2NTB4</accession>
<proteinExistence type="predicted"/>
<feature type="domain" description="N-acetyltransferase" evidence="3">
    <location>
        <begin position="1"/>
        <end position="144"/>
    </location>
</feature>